<gene>
    <name evidence="4" type="ORF">PHPALM_15383</name>
</gene>
<feature type="transmembrane region" description="Helical" evidence="1">
    <location>
        <begin position="493"/>
        <end position="514"/>
    </location>
</feature>
<organism evidence="4 5">
    <name type="scientific">Phytophthora palmivora</name>
    <dbReference type="NCBI Taxonomy" id="4796"/>
    <lineage>
        <taxon>Eukaryota</taxon>
        <taxon>Sar</taxon>
        <taxon>Stramenopiles</taxon>
        <taxon>Oomycota</taxon>
        <taxon>Peronosporomycetes</taxon>
        <taxon>Peronosporales</taxon>
        <taxon>Peronosporaceae</taxon>
        <taxon>Phytophthora</taxon>
    </lineage>
</organism>
<dbReference type="EMBL" id="NCKW01008202">
    <property type="protein sequence ID" value="POM68457.1"/>
    <property type="molecule type" value="Genomic_DNA"/>
</dbReference>
<evidence type="ECO:0000256" key="1">
    <source>
        <dbReference type="SAM" id="Phobius"/>
    </source>
</evidence>
<evidence type="ECO:0000313" key="4">
    <source>
        <dbReference type="EMBL" id="POM68457.1"/>
    </source>
</evidence>
<dbReference type="Pfam" id="PF04577">
    <property type="entry name" value="Glyco_transf_61"/>
    <property type="match status" value="1"/>
</dbReference>
<dbReference type="GO" id="GO:0016757">
    <property type="term" value="F:glycosyltransferase activity"/>
    <property type="evidence" value="ECO:0007669"/>
    <property type="project" value="InterPro"/>
</dbReference>
<dbReference type="InterPro" id="IPR021255">
    <property type="entry name" value="DUF2807"/>
</dbReference>
<reference evidence="4 5" key="1">
    <citation type="journal article" date="2017" name="Genome Biol. Evol.">
        <title>Phytophthora megakarya and P. palmivora, closely related causal agents of cacao black pod rot, underwent increases in genome sizes and gene numbers by different mechanisms.</title>
        <authorList>
            <person name="Ali S.S."/>
            <person name="Shao J."/>
            <person name="Lary D.J."/>
            <person name="Kronmiller B."/>
            <person name="Shen D."/>
            <person name="Strem M.D."/>
            <person name="Amoako-Attah I."/>
            <person name="Akrofi A.Y."/>
            <person name="Begoude B.A."/>
            <person name="Ten Hoopen G.M."/>
            <person name="Coulibaly K."/>
            <person name="Kebe B.I."/>
            <person name="Melnick R.L."/>
            <person name="Guiltinan M.J."/>
            <person name="Tyler B.M."/>
            <person name="Meinhardt L.W."/>
            <person name="Bailey B.A."/>
        </authorList>
    </citation>
    <scope>NUCLEOTIDE SEQUENCE [LARGE SCALE GENOMIC DNA]</scope>
    <source>
        <strain evidence="5">sbr112.9</strain>
    </source>
</reference>
<proteinExistence type="predicted"/>
<keyword evidence="1" id="KW-1133">Transmembrane helix</keyword>
<protein>
    <submittedName>
        <fullName evidence="4">Uncharacterized protein</fullName>
    </submittedName>
</protein>
<comment type="caution">
    <text evidence="4">The sequence shown here is derived from an EMBL/GenBank/DDBJ whole genome shotgun (WGS) entry which is preliminary data.</text>
</comment>
<keyword evidence="1" id="KW-0812">Transmembrane</keyword>
<evidence type="ECO:0000313" key="5">
    <source>
        <dbReference type="Proteomes" id="UP000237271"/>
    </source>
</evidence>
<keyword evidence="1" id="KW-0472">Membrane</keyword>
<dbReference type="PANTHER" id="PTHR39200">
    <property type="entry name" value="HYPOTHETICAL EXPORTED PROTEIN"/>
    <property type="match status" value="1"/>
</dbReference>
<feature type="domain" description="Glycosyltransferase 61 catalytic" evidence="2">
    <location>
        <begin position="6"/>
        <end position="85"/>
    </location>
</feature>
<dbReference type="InterPro" id="IPR049625">
    <property type="entry name" value="Glyco_transf_61_cat"/>
</dbReference>
<dbReference type="Pfam" id="PF10988">
    <property type="entry name" value="DUF2807"/>
    <property type="match status" value="1"/>
</dbReference>
<dbReference type="PANTHER" id="PTHR39200:SF1">
    <property type="entry name" value="AUTO-TRANSPORTER ADHESIN HEAD GIN DOMAIN-CONTAINING PROTEIN-RELATED"/>
    <property type="match status" value="1"/>
</dbReference>
<sequence>MIVTVITRRPYGGRVLQRVWLNEDEIMDKIRIAYKDHNVEFRSVEYVNLTLAEQMKTTIESDMIISMHGAGLVNVLWARPMTQILEIFPKERFRWGYRNLCQFVGCDWHQFRGGEDVGENPVPNTKSKRIPYDEWMTFFGPIFNSSYETFEEQQVILHYDSSLQFNDQVAAKIVMRASSPKLLDAVAVTDIDGVRLHYKNHQVHVEGLVTTQILLSKPNAIRVVSTANTQNVVLGENVVVHDDKTVQLHFSTHGNGHLFVGSPGSGVLDVKSVGLAVSGNGGIQFQSSSLQLTEELVVSLVGAGHVAVLAEKSFIANKVESAVAGAGKVFVETSGLEIETLGTEIVGNGEVTYATSGSCGDEKIRLAGEGFVNSASIVCKNADVSILGTGEAVVQATERLSTTLLLTGSVKYVNARPKSIQSSGLVLGSSIKPATGIPSMKYEPFNPPNRAATGVSLIVESANNHDNPYVHVHPVVEPTMRLQNLSAMLPESMSALVLFEVAIVAMAFVAFSTFKFQQRRIRNKYQTLLP</sequence>
<evidence type="ECO:0000259" key="2">
    <source>
        <dbReference type="Pfam" id="PF04577"/>
    </source>
</evidence>
<feature type="domain" description="Putative auto-transporter adhesin head GIN" evidence="3">
    <location>
        <begin position="298"/>
        <end position="414"/>
    </location>
</feature>
<dbReference type="AlphaFoldDB" id="A0A2P4XSG6"/>
<dbReference type="OrthoDB" id="74343at2759"/>
<dbReference type="Proteomes" id="UP000237271">
    <property type="component" value="Unassembled WGS sequence"/>
</dbReference>
<keyword evidence="5" id="KW-1185">Reference proteome</keyword>
<name>A0A2P4XSG6_9STRA</name>
<accession>A0A2P4XSG6</accession>
<evidence type="ECO:0000259" key="3">
    <source>
        <dbReference type="Pfam" id="PF10988"/>
    </source>
</evidence>
<dbReference type="Gene3D" id="2.160.20.120">
    <property type="match status" value="1"/>
</dbReference>